<sequence>MPTPTITALLADTEPRLYHLGRRVEPCPQIHFHQFEQQQIAWPSPWQGSARIALAITPAPERDPIIWCLALPLDEQSMLIPSQRDAFLEQLLAALQRDEAGRLDLEAAAGTLKNVAIAFQPDQHRLALLHARLCHDMGRSPSQHFEAARAFFTTSKNGVDWTTIGLQGVADFVVRRSADDEGALAIRLSDLDNAPLTALGECLTHAAPTEATLIDALMARYHDAVSEEDQALAQACSGAALSSSDERAAQWFDSLLERDVDASILATMAARGWRHLEHESRPLRYLEHIARLDEHDFRMLLNDLCRIPRLRLPMILALKQAPAGSALAERINALQRDCHE</sequence>
<evidence type="ECO:0000313" key="1">
    <source>
        <dbReference type="EMBL" id="MFC0269827.1"/>
    </source>
</evidence>
<reference evidence="1 2" key="1">
    <citation type="submission" date="2024-09" db="EMBL/GenBank/DDBJ databases">
        <authorList>
            <person name="Sun Q."/>
            <person name="Mori K."/>
        </authorList>
    </citation>
    <scope>NUCLEOTIDE SEQUENCE [LARGE SCALE GENOMIC DNA]</scope>
    <source>
        <strain evidence="1 2">CCM 7415</strain>
    </source>
</reference>
<organism evidence="1 2">
    <name type="scientific">Kushneria aurantia</name>
    <dbReference type="NCBI Taxonomy" id="504092"/>
    <lineage>
        <taxon>Bacteria</taxon>
        <taxon>Pseudomonadati</taxon>
        <taxon>Pseudomonadota</taxon>
        <taxon>Gammaproteobacteria</taxon>
        <taxon>Oceanospirillales</taxon>
        <taxon>Halomonadaceae</taxon>
        <taxon>Kushneria</taxon>
    </lineage>
</organism>
<dbReference type="InterPro" id="IPR021936">
    <property type="entry name" value="DUF3549"/>
</dbReference>
<accession>A0ABV6G828</accession>
<dbReference type="Pfam" id="PF12069">
    <property type="entry name" value="DUF3549"/>
    <property type="match status" value="1"/>
</dbReference>
<dbReference type="RefSeq" id="WP_019953050.1">
    <property type="nucleotide sequence ID" value="NZ_JBHLVX010000068.1"/>
</dbReference>
<keyword evidence="2" id="KW-1185">Reference proteome</keyword>
<comment type="caution">
    <text evidence="1">The sequence shown here is derived from an EMBL/GenBank/DDBJ whole genome shotgun (WGS) entry which is preliminary data.</text>
</comment>
<protein>
    <submittedName>
        <fullName evidence="1">DUF3549 family protein</fullName>
    </submittedName>
</protein>
<dbReference type="EMBL" id="JBHLVX010000068">
    <property type="protein sequence ID" value="MFC0269827.1"/>
    <property type="molecule type" value="Genomic_DNA"/>
</dbReference>
<name>A0ABV6G828_9GAMM</name>
<dbReference type="Proteomes" id="UP001589814">
    <property type="component" value="Unassembled WGS sequence"/>
</dbReference>
<proteinExistence type="predicted"/>
<gene>
    <name evidence="1" type="ORF">ACFFHW_17835</name>
</gene>
<evidence type="ECO:0000313" key="2">
    <source>
        <dbReference type="Proteomes" id="UP001589814"/>
    </source>
</evidence>